<dbReference type="Gene3D" id="3.60.10.10">
    <property type="entry name" value="Endonuclease/exonuclease/phosphatase"/>
    <property type="match status" value="1"/>
</dbReference>
<protein>
    <submittedName>
        <fullName evidence="1">Endonuclease/exonuclease/phosphatase family protein</fullName>
    </submittedName>
</protein>
<dbReference type="EMBL" id="CP109135">
    <property type="protein sequence ID" value="WSD11797.1"/>
    <property type="molecule type" value="Genomic_DNA"/>
</dbReference>
<dbReference type="GO" id="GO:0004519">
    <property type="term" value="F:endonuclease activity"/>
    <property type="evidence" value="ECO:0007669"/>
    <property type="project" value="UniProtKB-KW"/>
</dbReference>
<dbReference type="InterPro" id="IPR036691">
    <property type="entry name" value="Endo/exonu/phosph_ase_sf"/>
</dbReference>
<keyword evidence="1" id="KW-0540">Nuclease</keyword>
<name>A0ABZ1H021_STRPH</name>
<sequence>MTGLDDDAFRVVSWNVEHNGTNNSGDDAKWHLAMDVLAELRPHVLLRQELTRADMFGGRAVWAEAARVGSRMIPFLASATRESANPTGVYVDRNLLRPTEFFEHRTSMWHPICNPVVQLSGAARRLSLASFHLCAFSPANRAVEAHRLVTLGKPGLETIIGGDCNSYPHRTADEMAPPPDWNQIEDRSHFLHRTIERNGTRLSDTVPDEILAGEHDGWPPVFVDLAHHAATVLGQPEALAPTASLWRKDQGPRQRIDRLLATPRTAQALTRVEVIATDEVVEVSDHALVMATFSLDGLRRALSPATHETAVAA</sequence>
<keyword evidence="1" id="KW-0378">Hydrolase</keyword>
<accession>A0ABZ1H021</accession>
<proteinExistence type="predicted"/>
<gene>
    <name evidence="1" type="ORF">OHB35_00370</name>
</gene>
<evidence type="ECO:0000313" key="2">
    <source>
        <dbReference type="Proteomes" id="UP001340816"/>
    </source>
</evidence>
<keyword evidence="2" id="KW-1185">Reference proteome</keyword>
<reference evidence="1 2" key="1">
    <citation type="submission" date="2022-10" db="EMBL/GenBank/DDBJ databases">
        <title>The complete genomes of actinobacterial strains from the NBC collection.</title>
        <authorList>
            <person name="Joergensen T.S."/>
            <person name="Alvarez Arevalo M."/>
            <person name="Sterndorff E.B."/>
            <person name="Faurdal D."/>
            <person name="Vuksanovic O."/>
            <person name="Mourched A.-S."/>
            <person name="Charusanti P."/>
            <person name="Shaw S."/>
            <person name="Blin K."/>
            <person name="Weber T."/>
        </authorList>
    </citation>
    <scope>NUCLEOTIDE SEQUENCE [LARGE SCALE GENOMIC DNA]</scope>
    <source>
        <strain evidence="1 2">NBC 01752</strain>
    </source>
</reference>
<dbReference type="SUPFAM" id="SSF56219">
    <property type="entry name" value="DNase I-like"/>
    <property type="match status" value="1"/>
</dbReference>
<keyword evidence="1" id="KW-0255">Endonuclease</keyword>
<dbReference type="Proteomes" id="UP001340816">
    <property type="component" value="Chromosome"/>
</dbReference>
<evidence type="ECO:0000313" key="1">
    <source>
        <dbReference type="EMBL" id="WSD11797.1"/>
    </source>
</evidence>
<dbReference type="RefSeq" id="WP_326757381.1">
    <property type="nucleotide sequence ID" value="NZ_CP109135.1"/>
</dbReference>
<organism evidence="1 2">
    <name type="scientific">Streptomyces phaeochromogenes</name>
    <dbReference type="NCBI Taxonomy" id="1923"/>
    <lineage>
        <taxon>Bacteria</taxon>
        <taxon>Bacillati</taxon>
        <taxon>Actinomycetota</taxon>
        <taxon>Actinomycetes</taxon>
        <taxon>Kitasatosporales</taxon>
        <taxon>Streptomycetaceae</taxon>
        <taxon>Streptomyces</taxon>
        <taxon>Streptomyces phaeochromogenes group</taxon>
    </lineage>
</organism>